<accession>A0A6V8LY65</accession>
<evidence type="ECO:0000313" key="3">
    <source>
        <dbReference type="EMBL" id="GFK94756.1"/>
    </source>
</evidence>
<dbReference type="SUPFAM" id="SSF53098">
    <property type="entry name" value="Ribonuclease H-like"/>
    <property type="match status" value="1"/>
</dbReference>
<dbReference type="AlphaFoldDB" id="A0A6V8LY65"/>
<dbReference type="Gene3D" id="1.10.10.10">
    <property type="entry name" value="Winged helix-like DNA-binding domain superfamily/Winged helix DNA-binding domain"/>
    <property type="match status" value="1"/>
</dbReference>
<reference evidence="3 4" key="1">
    <citation type="submission" date="2020-04" db="EMBL/GenBank/DDBJ databases">
        <authorList>
            <consortium name="Desulfovibrio sp. FSS-1 genome sequencing consortium"/>
            <person name="Shimoshige H."/>
            <person name="Kobayashi H."/>
            <person name="Maekawa T."/>
        </authorList>
    </citation>
    <scope>NUCLEOTIDE SEQUENCE [LARGE SCALE GENOMIC DNA]</scope>
    <source>
        <strain evidence="3 4">SIID29052-01</strain>
    </source>
</reference>
<evidence type="ECO:0000259" key="1">
    <source>
        <dbReference type="PROSITE" id="PS50994"/>
    </source>
</evidence>
<comment type="caution">
    <text evidence="3">The sequence shown here is derived from an EMBL/GenBank/DDBJ whole genome shotgun (WGS) entry which is preliminary data.</text>
</comment>
<dbReference type="InterPro" id="IPR009061">
    <property type="entry name" value="DNA-bd_dom_put_sf"/>
</dbReference>
<dbReference type="Pfam" id="PF02316">
    <property type="entry name" value="HTH_Tnp_Mu_1"/>
    <property type="match status" value="1"/>
</dbReference>
<dbReference type="GO" id="GO:0015074">
    <property type="term" value="P:DNA integration"/>
    <property type="evidence" value="ECO:0007669"/>
    <property type="project" value="InterPro"/>
</dbReference>
<gene>
    <name evidence="3" type="ORF">NNJEOMEG_02603</name>
</gene>
<dbReference type="GO" id="GO:0003677">
    <property type="term" value="F:DNA binding"/>
    <property type="evidence" value="ECO:0007669"/>
    <property type="project" value="InterPro"/>
</dbReference>
<dbReference type="InterPro" id="IPR015378">
    <property type="entry name" value="Transposase-like_Mu_C"/>
</dbReference>
<dbReference type="InterPro" id="IPR036397">
    <property type="entry name" value="RNaseH_sf"/>
</dbReference>
<dbReference type="PROSITE" id="PS51702">
    <property type="entry name" value="HTH_MU"/>
    <property type="match status" value="1"/>
</dbReference>
<dbReference type="InterPro" id="IPR001584">
    <property type="entry name" value="Integrase_cat-core"/>
</dbReference>
<dbReference type="SUPFAM" id="SSF46955">
    <property type="entry name" value="Putative DNA-binding domain"/>
    <property type="match status" value="1"/>
</dbReference>
<feature type="domain" description="Integrase catalytic" evidence="1">
    <location>
        <begin position="272"/>
        <end position="442"/>
    </location>
</feature>
<evidence type="ECO:0000259" key="2">
    <source>
        <dbReference type="PROSITE" id="PS51702"/>
    </source>
</evidence>
<dbReference type="InterPro" id="IPR003314">
    <property type="entry name" value="Mu-type_HTH"/>
</dbReference>
<dbReference type="EMBL" id="BLTE01000012">
    <property type="protein sequence ID" value="GFK94756.1"/>
    <property type="molecule type" value="Genomic_DNA"/>
</dbReference>
<evidence type="ECO:0000313" key="4">
    <source>
        <dbReference type="Proteomes" id="UP000494245"/>
    </source>
</evidence>
<dbReference type="InterPro" id="IPR036388">
    <property type="entry name" value="WH-like_DNA-bd_sf"/>
</dbReference>
<keyword evidence="4" id="KW-1185">Reference proteome</keyword>
<evidence type="ECO:0008006" key="5">
    <source>
        <dbReference type="Google" id="ProtNLM"/>
    </source>
</evidence>
<sequence length="558" mass="61531">MRDAYTAQDIATAVTMDASSIHRRASREGWAFRPRQGRGGGREFLPASLPADIREALVRVSASEAASAGRREALALRLNEDLNARAASASRQEGLARIVCLSGRARSRAEARAALVAACSDFTAQAGLGRRAGRELFAVQYNAQAITVDAEIRALVSKVCANSLHNWEKTLEREGLARLAGNYGQHRRGSGVIDSNPELRQFVLAMLVDHPHADAKNISRAIDARFHDQNLRVSLRNLQRWLRSWKEQNAQLHTAMTNPDAWRSKYKAAGGSASAHILRLNQRWEIDSTLGDVMLADGKRHAVIGCVDVYSRRHKLHVARTSSSAGVLSLLRRCLLDWGIPEELGTDNGQDYTSRQVQSVLAGLDIRQDLAPPFTPEHKPFVERAFRTFSHGLLELCGGYIGHDVAERKAIESRRSMANRLFKTGQSVELRMTPEELQAFCDRWTDTVFAHDPHAGLNGRSPWQMAAAWTEPVARIQDERALDVLLLPAADGDGMRRIAKKGIKLGGAWYDSPALGGHEGQSVRVLVDDGDLGSCHVFLSSGDGWEWLRAGLRWSAIS</sequence>
<dbReference type="Gene3D" id="3.30.420.10">
    <property type="entry name" value="Ribonuclease H-like superfamily/Ribonuclease H"/>
    <property type="match status" value="1"/>
</dbReference>
<dbReference type="InterPro" id="IPR012337">
    <property type="entry name" value="RNaseH-like_sf"/>
</dbReference>
<proteinExistence type="predicted"/>
<dbReference type="PROSITE" id="PS50994">
    <property type="entry name" value="INTEGRASE"/>
    <property type="match status" value="1"/>
</dbReference>
<name>A0A6V8LY65_9BACT</name>
<feature type="domain" description="HTH Mu-type" evidence="2">
    <location>
        <begin position="1"/>
        <end position="65"/>
    </location>
</feature>
<protein>
    <recommendedName>
        <fullName evidence="5">Transposase</fullName>
    </recommendedName>
</protein>
<organism evidence="3 4">
    <name type="scientific">Fundidesulfovibrio magnetotacticus</name>
    <dbReference type="NCBI Taxonomy" id="2730080"/>
    <lineage>
        <taxon>Bacteria</taxon>
        <taxon>Pseudomonadati</taxon>
        <taxon>Thermodesulfobacteriota</taxon>
        <taxon>Desulfovibrionia</taxon>
        <taxon>Desulfovibrionales</taxon>
        <taxon>Desulfovibrionaceae</taxon>
        <taxon>Fundidesulfovibrio</taxon>
    </lineage>
</organism>
<dbReference type="Pfam" id="PF00665">
    <property type="entry name" value="rve"/>
    <property type="match status" value="1"/>
</dbReference>
<reference evidence="3 4" key="2">
    <citation type="submission" date="2020-05" db="EMBL/GenBank/DDBJ databases">
        <title>Draft genome sequence of Desulfovibrio sp. strainFSS-1.</title>
        <authorList>
            <person name="Shimoshige H."/>
            <person name="Kobayashi H."/>
            <person name="Maekawa T."/>
        </authorList>
    </citation>
    <scope>NUCLEOTIDE SEQUENCE [LARGE SCALE GENOMIC DNA]</scope>
    <source>
        <strain evidence="3 4">SIID29052-01</strain>
    </source>
</reference>
<dbReference type="Pfam" id="PF09299">
    <property type="entry name" value="Mu-transpos_C"/>
    <property type="match status" value="1"/>
</dbReference>
<dbReference type="Proteomes" id="UP000494245">
    <property type="component" value="Unassembled WGS sequence"/>
</dbReference>